<comment type="subunit">
    <text evidence="15">Can form hexamers. Interacts with E2 protein; this interaction increases E1 DNA binding specificity. Interacts with host DNA polymerase subunit POLA2. Interacts with host single stranded DNA-binding protein RPA1. Interacts with host TOP1; this interaction stimulates the enzymatic activity of TOP1.</text>
</comment>
<keyword evidence="15" id="KW-1017">Isopeptide bond</keyword>
<keyword evidence="4 15" id="KW-1048">Host nucleus</keyword>
<name>A0A2Z5ENB4_9PAPI</name>
<dbReference type="EC" id="5.6.2.4" evidence="15 16"/>
<dbReference type="Gene3D" id="3.40.1310.10">
    <property type="match status" value="1"/>
</dbReference>
<comment type="catalytic activity">
    <reaction evidence="12 15">
        <text>Couples ATP hydrolysis with the unwinding of duplex DNA by translocating in the 3'-5' direction.</text>
        <dbReference type="EC" id="5.6.2.4"/>
    </reaction>
</comment>
<dbReference type="SUPFAM" id="SSF55464">
    <property type="entry name" value="Origin of replication-binding domain, RBD-like"/>
    <property type="match status" value="1"/>
</dbReference>
<dbReference type="Pfam" id="PF00524">
    <property type="entry name" value="PPV_E1_N"/>
    <property type="match status" value="1"/>
</dbReference>
<evidence type="ECO:0000313" key="18">
    <source>
        <dbReference type="EMBL" id="AXB87778.1"/>
    </source>
</evidence>
<dbReference type="GO" id="GO:0006260">
    <property type="term" value="P:DNA replication"/>
    <property type="evidence" value="ECO:0007669"/>
    <property type="project" value="UniProtKB-UniRule"/>
</dbReference>
<dbReference type="PROSITE" id="PS51206">
    <property type="entry name" value="SF3_HELICASE_1"/>
    <property type="match status" value="1"/>
</dbReference>
<dbReference type="Proteomes" id="UP000290659">
    <property type="component" value="Segment"/>
</dbReference>
<feature type="short sequence motif" description="Nuclear export signal" evidence="15">
    <location>
        <begin position="90"/>
        <end position="99"/>
    </location>
</feature>
<dbReference type="InterPro" id="IPR016393">
    <property type="entry name" value="Rep_E1_papillomaV"/>
</dbReference>
<dbReference type="HAMAP" id="MF_04000">
    <property type="entry name" value="PPV_E1"/>
    <property type="match status" value="1"/>
</dbReference>
<proteinExistence type="inferred from homology"/>
<keyword evidence="8 15" id="KW-0347">Helicase</keyword>
<keyword evidence="15" id="KW-0832">Ubl conjugation</keyword>
<evidence type="ECO:0000256" key="1">
    <source>
        <dbReference type="ARBA" id="ARBA00004147"/>
    </source>
</evidence>
<feature type="cross-link" description="Glycyl lysine isopeptide (Lys-Gly) (interchain with G-Cter in SUMO)" evidence="15">
    <location>
        <position position="521"/>
    </location>
</feature>
<feature type="region of interest" description="DNA-binding region" evidence="15">
    <location>
        <begin position="148"/>
        <end position="314"/>
    </location>
</feature>
<sequence length="608" mass="69804">MDKGTDMSREEGGDWFIVHEADCTDDETLESLFDDDTQESFVSDLLEEDQVDQGNSLELFNGQMLEDDIREVQQLKRKYLGSPESVVEKLSPRLAAVSISPNNSQKSKRRLFDSGIGKDAETPQEVPNDIGHAETTSPEVEVECLTDNANNSNVLYLDLLKSSNRYATALCKFRDCFDVSFTDLTRNFKSDKTCGQSWVVAAFGCNLQLVESSKTLLQSHCEYIQVQTNWNQGLIAFYLLQFKASKNRETVLKQFTTLLNAQEIQLMAQPPKHRSVAVCLYFWKKGISSITYTYGELPEWIAKQTMVSHQLANAETFELSKMVQWAYDNNYLDESEIAYYYAQYADEDANAAAWLRHNNQAKFVKDCAVMARLYKRQEQRECSISQWITKCCTETKGEEESWHVIGQFLKYQQVNMVVFLTQLRKMLQGTPKKHVLVVHGPPDTGKSYFCSSLVRFMQGKVVSFMNAKSHFWLQPLVDAKLGFLDDATHQTWRFFDSYMRNALDGNYISVDLKHKAPLQLKLPPMLITTNVDVQHDESYFYLHSRLMFMHFPNKMPLDAYGEPKIQLTNNVWKCFFGRLRKQLGLEDEEDADSGGALQLTARTTTEFV</sequence>
<comment type="PTM">
    <text evidence="15">Sumoylated.</text>
</comment>
<feature type="binding site" evidence="15">
    <location>
        <begin position="440"/>
        <end position="447"/>
    </location>
    <ligand>
        <name>ATP</name>
        <dbReference type="ChEBI" id="CHEBI:30616"/>
    </ligand>
</feature>
<comment type="function">
    <text evidence="14 15">ATP-dependent DNA 3'-5' helicase required for initiation of viral DNA replication. It forms a complex with the viral E2 protein. The E1-E2 complex binds to the replication origin which contains binding sites for both proteins. During the initial step, a dimer of E1 interacts with a dimer of protein E2 leading to a complex that binds the viral origin of replication with high specificity. Then, a second dimer of E1 displaces the E2 dimer in an ATP-dependent manner to form the E1 tetramer. Following this, two E1 monomers are added to each half of the site, which results in the formation of two E1 trimers on the viral ori. Subsequently, two hexamers will be created. The double hexamer acts as a bi-directional helicase machinery and unwinds the viral DNA and then recruits the host DNA polymerase to start replication.</text>
</comment>
<evidence type="ECO:0000256" key="10">
    <source>
        <dbReference type="ARBA" id="ARBA00023125"/>
    </source>
</evidence>
<evidence type="ECO:0000256" key="7">
    <source>
        <dbReference type="ARBA" id="ARBA00022801"/>
    </source>
</evidence>
<comment type="subcellular location">
    <subcellularLocation>
        <location evidence="1 15">Host nucleus</location>
    </subcellularLocation>
</comment>
<dbReference type="InterPro" id="IPR037102">
    <property type="entry name" value="Znf_lg_T-Ag_D1_dom_sf"/>
</dbReference>
<keyword evidence="2 15" id="KW-0244">Early protein</keyword>
<feature type="modified residue" description="Phosphoserine; by host" evidence="15">
    <location>
        <position position="91"/>
    </location>
</feature>
<feature type="modified residue" description="Phosphoserine; by host" evidence="15">
    <location>
        <position position="104"/>
    </location>
</feature>
<dbReference type="InterPro" id="IPR001177">
    <property type="entry name" value="PPV_DNA_helicase_E1_C"/>
</dbReference>
<feature type="modified residue" description="Phosphoserine; by host" evidence="15">
    <location>
        <position position="82"/>
    </location>
</feature>
<keyword evidence="7 15" id="KW-0378">Hydrolase</keyword>
<dbReference type="GO" id="GO:0003677">
    <property type="term" value="F:DNA binding"/>
    <property type="evidence" value="ECO:0007669"/>
    <property type="project" value="UniProtKB-UniRule"/>
</dbReference>
<dbReference type="InterPro" id="IPR046935">
    <property type="entry name" value="PPV_E1_DBD_sf"/>
</dbReference>
<gene>
    <name evidence="15" type="primary">E1</name>
</gene>
<dbReference type="Gene3D" id="3.40.50.300">
    <property type="entry name" value="P-loop containing nucleotide triphosphate hydrolases"/>
    <property type="match status" value="1"/>
</dbReference>
<dbReference type="GO" id="GO:0042025">
    <property type="term" value="C:host cell nucleus"/>
    <property type="evidence" value="ECO:0007669"/>
    <property type="project" value="UniProtKB-SubCell"/>
</dbReference>
<feature type="modified residue" description="Phosphoserine; by host" evidence="15">
    <location>
        <position position="85"/>
    </location>
</feature>
<comment type="catalytic activity">
    <reaction evidence="13 15 16">
        <text>ATP + H2O = ADP + phosphate + H(+)</text>
        <dbReference type="Rhea" id="RHEA:13065"/>
        <dbReference type="ChEBI" id="CHEBI:15377"/>
        <dbReference type="ChEBI" id="CHEBI:15378"/>
        <dbReference type="ChEBI" id="CHEBI:30616"/>
        <dbReference type="ChEBI" id="CHEBI:43474"/>
        <dbReference type="ChEBI" id="CHEBI:456216"/>
        <dbReference type="EC" id="5.6.2.4"/>
    </reaction>
</comment>
<organism evidence="18">
    <name type="scientific">Erethizon dorsatum papillomavirus 2</name>
    <dbReference type="NCBI Taxonomy" id="2268125"/>
    <lineage>
        <taxon>Viruses</taxon>
        <taxon>Monodnaviria</taxon>
        <taxon>Shotokuvirae</taxon>
        <taxon>Cossaviricota</taxon>
        <taxon>Papovaviricetes</taxon>
        <taxon>Zurhausenvirales</taxon>
        <taxon>Papillomaviridae</taxon>
    </lineage>
</organism>
<dbReference type="InterPro" id="IPR014000">
    <property type="entry name" value="PPV_DNA_helicase_E1_N"/>
</dbReference>
<dbReference type="InterPro" id="IPR014015">
    <property type="entry name" value="Helicase_SF3_DNA-vir"/>
</dbReference>
<evidence type="ECO:0000256" key="4">
    <source>
        <dbReference type="ARBA" id="ARBA00022562"/>
    </source>
</evidence>
<evidence type="ECO:0000256" key="13">
    <source>
        <dbReference type="ARBA" id="ARBA00048988"/>
    </source>
</evidence>
<dbReference type="GO" id="GO:0016887">
    <property type="term" value="F:ATP hydrolysis activity"/>
    <property type="evidence" value="ECO:0007669"/>
    <property type="project" value="RHEA"/>
</dbReference>
<keyword evidence="9 15" id="KW-0067">ATP-binding</keyword>
<dbReference type="EMBL" id="MH376689">
    <property type="protein sequence ID" value="AXB87778.1"/>
    <property type="molecule type" value="Genomic_DNA"/>
</dbReference>
<evidence type="ECO:0000256" key="2">
    <source>
        <dbReference type="ARBA" id="ARBA00022518"/>
    </source>
</evidence>
<evidence type="ECO:0000256" key="15">
    <source>
        <dbReference type="HAMAP-Rule" id="MF_04000"/>
    </source>
</evidence>
<protein>
    <recommendedName>
        <fullName evidence="15 16">Replication protein E1</fullName>
        <ecNumber evidence="15 16">5.6.2.4</ecNumber>
    </recommendedName>
    <alternativeName>
        <fullName evidence="15">ATP-dependent helicase E1</fullName>
    </alternativeName>
    <alternativeName>
        <fullName evidence="15">DNA 3'-5' helicase E1</fullName>
    </alternativeName>
</protein>
<comment type="PTM">
    <text evidence="15">Phosphorylated.</text>
</comment>
<accession>A0A2Z5ENB4</accession>
<evidence type="ECO:0000259" key="17">
    <source>
        <dbReference type="PROSITE" id="PS51206"/>
    </source>
</evidence>
<evidence type="ECO:0000256" key="14">
    <source>
        <dbReference type="ARBA" id="ARBA00093297"/>
    </source>
</evidence>
<evidence type="ECO:0000256" key="3">
    <source>
        <dbReference type="ARBA" id="ARBA00022553"/>
    </source>
</evidence>
<dbReference type="InterPro" id="IPR027417">
    <property type="entry name" value="P-loop_NTPase"/>
</dbReference>
<feature type="domain" description="SF3 helicase" evidence="17">
    <location>
        <begin position="400"/>
        <end position="564"/>
    </location>
</feature>
<comment type="caution">
    <text evidence="15">Lacks conserved residue(s) required for the propagation of feature annotation.</text>
</comment>
<keyword evidence="11 15" id="KW-0413">Isomerase</keyword>
<evidence type="ECO:0000256" key="12">
    <source>
        <dbReference type="ARBA" id="ARBA00034617"/>
    </source>
</evidence>
<dbReference type="PIRSF" id="PIRSF003383">
    <property type="entry name" value="Rep_E1_papillomaV"/>
    <property type="match status" value="1"/>
</dbReference>
<evidence type="ECO:0000256" key="16">
    <source>
        <dbReference type="PIRNR" id="PIRNR003383"/>
    </source>
</evidence>
<dbReference type="InterPro" id="IPR046832">
    <property type="entry name" value="PPV_E1_DBD"/>
</dbReference>
<evidence type="ECO:0000256" key="11">
    <source>
        <dbReference type="ARBA" id="ARBA00023235"/>
    </source>
</evidence>
<keyword evidence="10 15" id="KW-0238">DNA-binding</keyword>
<dbReference type="GO" id="GO:0005524">
    <property type="term" value="F:ATP binding"/>
    <property type="evidence" value="ECO:0007669"/>
    <property type="project" value="UniProtKB-UniRule"/>
</dbReference>
<reference evidence="18" key="1">
    <citation type="submission" date="2018-05" db="EMBL/GenBank/DDBJ databases">
        <title>Genomic characterization of Erethizon dorsatum papillomavirus 2, a new papillomavirus species marked by its exceptional genome size.</title>
        <authorList>
            <person name="Vanmechelen B."/>
            <person name="Lockwood S.L."/>
            <person name="Schwartz S.L."/>
            <person name="Maes R."/>
            <person name="Maes P."/>
        </authorList>
    </citation>
    <scope>NUCLEOTIDE SEQUENCE [LARGE SCALE GENOMIC DNA]</scope>
    <source>
        <strain evidence="18">AZ-SWCC-2016</strain>
    </source>
</reference>
<comment type="similarity">
    <text evidence="15 16">Belongs to the papillomaviridae E1 protein family.</text>
</comment>
<evidence type="ECO:0000256" key="6">
    <source>
        <dbReference type="ARBA" id="ARBA00022741"/>
    </source>
</evidence>
<feature type="short sequence motif" description="Nuclear localization signal" evidence="15">
    <location>
        <begin position="76"/>
        <end position="78"/>
    </location>
</feature>
<keyword evidence="6 15" id="KW-0547">Nucleotide-binding</keyword>
<dbReference type="SUPFAM" id="SSF52540">
    <property type="entry name" value="P-loop containing nucleoside triphosphate hydrolases"/>
    <property type="match status" value="1"/>
</dbReference>
<evidence type="ECO:0000256" key="8">
    <source>
        <dbReference type="ARBA" id="ARBA00022806"/>
    </source>
</evidence>
<dbReference type="Gene3D" id="1.10.10.510">
    <property type="entry name" value="Zinc finger, large T-antigen D1 domain"/>
    <property type="match status" value="1"/>
</dbReference>
<dbReference type="Pfam" id="PF20450">
    <property type="entry name" value="PPV_E1_DBD"/>
    <property type="match status" value="1"/>
</dbReference>
<evidence type="ECO:0000256" key="9">
    <source>
        <dbReference type="ARBA" id="ARBA00022840"/>
    </source>
</evidence>
<evidence type="ECO:0000256" key="5">
    <source>
        <dbReference type="ARBA" id="ARBA00022705"/>
    </source>
</evidence>
<comment type="function">
    <text evidence="16">ATP-dependent DNA helicase required for initiation of viral DNA replication. It forms a complex with the viral E2 protein. The E1-E2 complex binds to the replication origin which contains binding sites for both proteins.</text>
</comment>
<dbReference type="GO" id="GO:0043138">
    <property type="term" value="F:3'-5' DNA helicase activity"/>
    <property type="evidence" value="ECO:0007669"/>
    <property type="project" value="UniProtKB-UniRule"/>
</dbReference>
<dbReference type="Pfam" id="PF00519">
    <property type="entry name" value="PPV_E1_C"/>
    <property type="match status" value="1"/>
</dbReference>
<keyword evidence="5 15" id="KW-0235">DNA replication</keyword>
<keyword evidence="3 15" id="KW-0597">Phosphoprotein</keyword>